<comment type="caution">
    <text evidence="3">The sequence shown here is derived from an EMBL/GenBank/DDBJ whole genome shotgun (WGS) entry which is preliminary data.</text>
</comment>
<dbReference type="InterPro" id="IPR051943">
    <property type="entry name" value="TRAFAC_Dynamin-like_GTPase"/>
</dbReference>
<reference evidence="3" key="2">
    <citation type="submission" date="2023-01" db="EMBL/GenBank/DDBJ databases">
        <title>Draft genome sequence of Litoribrevibacter albus strain NBRC 110071.</title>
        <authorList>
            <person name="Sun Q."/>
            <person name="Mori K."/>
        </authorList>
    </citation>
    <scope>NUCLEOTIDE SEQUENCE</scope>
    <source>
        <strain evidence="3">NBRC 110071</strain>
    </source>
</reference>
<sequence>MDSINIRFDHLESLNKKYQKFSGQINQDTLSNLDSLVSTFLSDAENARNENRLLRIGIVGQVKRGKSSLLNSLLFDSQDILPKAATPMTAALTKISYAEEPSATVEFYTEDEWQKVKLMAEQAKAKMENYQHQRQEFERKKTMKEKGVRPPVKPTLSNEEEASIELLEMALQSDVDINACLGQSKQISGVKQSSDLVSKLHEYVGSSGKYTAFVKSTELRLSIDSLKDIEVVDTPGMNDPIVSRSRRTQDFIGQCDVVLFVSYCGQFLDVVDMRLLAQSIPNKGIENIILIGSIFDSVLLDECHEYQDAPTAIRSITQKLNEAAVGAINQVCEQDGENGNQSHLMKTLQNSLPATFVSARWLDISKKLKAGEELSEEEAHTLKQINSTFEGFEFTAEILEVLANISRVETQVNEVRDKKEEILSSRLEGLIEGSMTGARSLLTQIKQDVEQKKKLLEEGDIESLSQKQAEHIKKLESGEVRVKATFEKYRISAEKKLRSLLAEIQQDAQGVKRVESQTGSRQESYETSHEVSDSTWYKPWSWRATRTEYTTHYRTVNYSYANVNEAVDKLESFVIDSSKALFKASLNAVNLALFRKDIKECVRGLLDFSDDSFDPENILLPLSNAIERITIPAVQLDMDHHIQTVREQFTSAQVEDDEINQLRNEQSRVVGVLLKDIARELETSIGLILQKMVKEEEQFIPSLTKDLKATVAQLEEDLKDKEARLNNYEEILYTLRNDLSEI</sequence>
<gene>
    <name evidence="3" type="ORF">GCM10007876_08450</name>
</gene>
<dbReference type="PANTHER" id="PTHR43681:SF1">
    <property type="entry name" value="SARCALUMENIN"/>
    <property type="match status" value="1"/>
</dbReference>
<dbReference type="PANTHER" id="PTHR43681">
    <property type="entry name" value="TRANSMEMBRANE GTPASE FZO"/>
    <property type="match status" value="1"/>
</dbReference>
<dbReference type="InterPro" id="IPR027417">
    <property type="entry name" value="P-loop_NTPase"/>
</dbReference>
<dbReference type="Proteomes" id="UP001161389">
    <property type="component" value="Unassembled WGS sequence"/>
</dbReference>
<reference evidence="3" key="1">
    <citation type="journal article" date="2014" name="Int. J. Syst. Evol. Microbiol.">
        <title>Complete genome sequence of Corynebacterium casei LMG S-19264T (=DSM 44701T), isolated from a smear-ripened cheese.</title>
        <authorList>
            <consortium name="US DOE Joint Genome Institute (JGI-PGF)"/>
            <person name="Walter F."/>
            <person name="Albersmeier A."/>
            <person name="Kalinowski J."/>
            <person name="Ruckert C."/>
        </authorList>
    </citation>
    <scope>NUCLEOTIDE SEQUENCE</scope>
    <source>
        <strain evidence="3">NBRC 110071</strain>
    </source>
</reference>
<evidence type="ECO:0000313" key="3">
    <source>
        <dbReference type="EMBL" id="GLQ30367.1"/>
    </source>
</evidence>
<dbReference type="SUPFAM" id="SSF52540">
    <property type="entry name" value="P-loop containing nucleoside triphosphate hydrolases"/>
    <property type="match status" value="1"/>
</dbReference>
<dbReference type="EMBL" id="BSNM01000003">
    <property type="protein sequence ID" value="GLQ30367.1"/>
    <property type="molecule type" value="Genomic_DNA"/>
</dbReference>
<keyword evidence="4" id="KW-1185">Reference proteome</keyword>
<organism evidence="3 4">
    <name type="scientific">Litoribrevibacter albus</name>
    <dbReference type="NCBI Taxonomy" id="1473156"/>
    <lineage>
        <taxon>Bacteria</taxon>
        <taxon>Pseudomonadati</taxon>
        <taxon>Pseudomonadota</taxon>
        <taxon>Gammaproteobacteria</taxon>
        <taxon>Oceanospirillales</taxon>
        <taxon>Oceanospirillaceae</taxon>
        <taxon>Litoribrevibacter</taxon>
    </lineage>
</organism>
<dbReference type="AlphaFoldDB" id="A0AA37S749"/>
<evidence type="ECO:0000313" key="4">
    <source>
        <dbReference type="Proteomes" id="UP001161389"/>
    </source>
</evidence>
<feature type="domain" description="Dynamin N-terminal" evidence="2">
    <location>
        <begin position="56"/>
        <end position="291"/>
    </location>
</feature>
<accession>A0AA37S749</accession>
<dbReference type="InterPro" id="IPR045063">
    <property type="entry name" value="Dynamin_N"/>
</dbReference>
<keyword evidence="1" id="KW-0175">Coiled coil</keyword>
<name>A0AA37S749_9GAMM</name>
<proteinExistence type="predicted"/>
<protein>
    <recommendedName>
        <fullName evidence="2">Dynamin N-terminal domain-containing protein</fullName>
    </recommendedName>
</protein>
<feature type="coiled-coil region" evidence="1">
    <location>
        <begin position="704"/>
        <end position="738"/>
    </location>
</feature>
<dbReference type="Gene3D" id="3.40.50.300">
    <property type="entry name" value="P-loop containing nucleotide triphosphate hydrolases"/>
    <property type="match status" value="1"/>
</dbReference>
<dbReference type="Pfam" id="PF00350">
    <property type="entry name" value="Dynamin_N"/>
    <property type="match status" value="1"/>
</dbReference>
<evidence type="ECO:0000259" key="2">
    <source>
        <dbReference type="Pfam" id="PF00350"/>
    </source>
</evidence>
<dbReference type="RefSeq" id="WP_284379148.1">
    <property type="nucleotide sequence ID" value="NZ_BSNM01000003.1"/>
</dbReference>
<evidence type="ECO:0000256" key="1">
    <source>
        <dbReference type="SAM" id="Coils"/>
    </source>
</evidence>